<comment type="caution">
    <text evidence="2">The sequence shown here is derived from an EMBL/GenBank/DDBJ whole genome shotgun (WGS) entry which is preliminary data.</text>
</comment>
<protein>
    <submittedName>
        <fullName evidence="2">Dienelactone hydrolase</fullName>
    </submittedName>
</protein>
<dbReference type="Pfam" id="PF01738">
    <property type="entry name" value="DLH"/>
    <property type="match status" value="1"/>
</dbReference>
<organism evidence="2 3">
    <name type="scientific">Akanthomyces lecanii RCEF 1005</name>
    <dbReference type="NCBI Taxonomy" id="1081108"/>
    <lineage>
        <taxon>Eukaryota</taxon>
        <taxon>Fungi</taxon>
        <taxon>Dikarya</taxon>
        <taxon>Ascomycota</taxon>
        <taxon>Pezizomycotina</taxon>
        <taxon>Sordariomycetes</taxon>
        <taxon>Hypocreomycetidae</taxon>
        <taxon>Hypocreales</taxon>
        <taxon>Cordycipitaceae</taxon>
        <taxon>Akanthomyces</taxon>
        <taxon>Cordyceps confragosa</taxon>
    </lineage>
</organism>
<dbReference type="Gene3D" id="3.40.50.1820">
    <property type="entry name" value="alpha/beta hydrolase"/>
    <property type="match status" value="1"/>
</dbReference>
<keyword evidence="2" id="KW-0378">Hydrolase</keyword>
<evidence type="ECO:0000313" key="3">
    <source>
        <dbReference type="Proteomes" id="UP000076881"/>
    </source>
</evidence>
<sequence>MTCEHTKACLEATLAQAGRYSERGRWTGIEGKRTYITGPDDAEYGVLYIYDIFSFRPQSLQGADILAFSASKPTLVVMVDWFNGIAVKDEWMTSDAGRNLMRQFVKTTADPGTILPAVIGVLHKLKTDMYYPRVKKWGAVGFCWGGKLVSLLATQGEESLITVAAQSSPARLEPEEAKTVTIPMAVLASSKEVGEAVKLYEENLKGAKHVEVFGSQVHGWMSASYGRGDLEDPKVRSEYERGYRTLVDFFDKHF</sequence>
<dbReference type="STRING" id="1081108.A0A168FD98"/>
<dbReference type="InterPro" id="IPR002925">
    <property type="entry name" value="Dienelactn_hydro"/>
</dbReference>
<dbReference type="EMBL" id="AZHF01000005">
    <property type="protein sequence ID" value="OAA75017.1"/>
    <property type="molecule type" value="Genomic_DNA"/>
</dbReference>
<dbReference type="InterPro" id="IPR029058">
    <property type="entry name" value="AB_hydrolase_fold"/>
</dbReference>
<dbReference type="Proteomes" id="UP000076881">
    <property type="component" value="Unassembled WGS sequence"/>
</dbReference>
<dbReference type="GO" id="GO:0016787">
    <property type="term" value="F:hydrolase activity"/>
    <property type="evidence" value="ECO:0007669"/>
    <property type="project" value="UniProtKB-KW"/>
</dbReference>
<evidence type="ECO:0000313" key="2">
    <source>
        <dbReference type="EMBL" id="OAA75017.1"/>
    </source>
</evidence>
<keyword evidence="3" id="KW-1185">Reference proteome</keyword>
<dbReference type="PANTHER" id="PTHR47668:SF1">
    <property type="entry name" value="DIENELACTONE HYDROLASE DOMAIN-CONTAINING PROTEIN-RELATED"/>
    <property type="match status" value="1"/>
</dbReference>
<dbReference type="AlphaFoldDB" id="A0A168FD98"/>
<name>A0A168FD98_CORDF</name>
<proteinExistence type="predicted"/>
<dbReference type="PANTHER" id="PTHR47668">
    <property type="entry name" value="DIENELACTONE HYDROLASE FAMILY PROTEIN (AFU_ORTHOLOGUE AFUA_6G01940)"/>
    <property type="match status" value="1"/>
</dbReference>
<accession>A0A168FD98</accession>
<feature type="domain" description="Dienelactone hydrolase" evidence="1">
    <location>
        <begin position="35"/>
        <end position="253"/>
    </location>
</feature>
<reference evidence="2 3" key="1">
    <citation type="journal article" date="2016" name="Genome Biol. Evol.">
        <title>Divergent and convergent evolution of fungal pathogenicity.</title>
        <authorList>
            <person name="Shang Y."/>
            <person name="Xiao G."/>
            <person name="Zheng P."/>
            <person name="Cen K."/>
            <person name="Zhan S."/>
            <person name="Wang C."/>
        </authorList>
    </citation>
    <scope>NUCLEOTIDE SEQUENCE [LARGE SCALE GENOMIC DNA]</scope>
    <source>
        <strain evidence="2 3">RCEF 1005</strain>
    </source>
</reference>
<dbReference type="OrthoDB" id="2147163at2759"/>
<evidence type="ECO:0000259" key="1">
    <source>
        <dbReference type="Pfam" id="PF01738"/>
    </source>
</evidence>
<dbReference type="SUPFAM" id="SSF53474">
    <property type="entry name" value="alpha/beta-Hydrolases"/>
    <property type="match status" value="1"/>
</dbReference>
<gene>
    <name evidence="2" type="ORF">LEL_07005</name>
</gene>